<dbReference type="EMBL" id="FZPD01000001">
    <property type="protein sequence ID" value="SNS49876.1"/>
    <property type="molecule type" value="Genomic_DNA"/>
</dbReference>
<evidence type="ECO:0000256" key="2">
    <source>
        <dbReference type="SAM" id="Phobius"/>
    </source>
</evidence>
<name>A0A239EYX8_EKHLU</name>
<keyword evidence="2" id="KW-0472">Membrane</keyword>
<dbReference type="Proteomes" id="UP000198393">
    <property type="component" value="Unassembled WGS sequence"/>
</dbReference>
<reference evidence="3 4" key="1">
    <citation type="submission" date="2017-06" db="EMBL/GenBank/DDBJ databases">
        <authorList>
            <person name="Kim H.J."/>
            <person name="Triplett B.A."/>
        </authorList>
    </citation>
    <scope>NUCLEOTIDE SEQUENCE [LARGE SCALE GENOMIC DNA]</scope>
    <source>
        <strain evidence="3 4">DSM 19307</strain>
    </source>
</reference>
<keyword evidence="2" id="KW-1133">Transmembrane helix</keyword>
<evidence type="ECO:0008006" key="5">
    <source>
        <dbReference type="Google" id="ProtNLM"/>
    </source>
</evidence>
<sequence length="118" mass="13989">MQRFKLIFHIVYVVLTLVLMYFSVDILLNTEQYLSKIKLSSYIKFPRYVMGIFLFVSILMAIEFVMQQLRIRNIKGGIEDLEDEVKDLKAKLYDKSLEEPDMSFEDSDISDEDEEDED</sequence>
<accession>A0A239EYX8</accession>
<protein>
    <recommendedName>
        <fullName evidence="5">Lipopolysaccharide assembly protein A domain-containing protein</fullName>
    </recommendedName>
</protein>
<dbReference type="OrthoDB" id="982940at2"/>
<feature type="region of interest" description="Disordered" evidence="1">
    <location>
        <begin position="97"/>
        <end position="118"/>
    </location>
</feature>
<keyword evidence="4" id="KW-1185">Reference proteome</keyword>
<feature type="transmembrane region" description="Helical" evidence="2">
    <location>
        <begin position="48"/>
        <end position="66"/>
    </location>
</feature>
<dbReference type="RefSeq" id="WP_144017298.1">
    <property type="nucleotide sequence ID" value="NZ_FZPD01000001.1"/>
</dbReference>
<gene>
    <name evidence="3" type="ORF">SAMN05421640_0403</name>
</gene>
<dbReference type="AlphaFoldDB" id="A0A239EYX8"/>
<feature type="transmembrane region" description="Helical" evidence="2">
    <location>
        <begin position="7"/>
        <end position="28"/>
    </location>
</feature>
<evidence type="ECO:0000313" key="3">
    <source>
        <dbReference type="EMBL" id="SNS49876.1"/>
    </source>
</evidence>
<proteinExistence type="predicted"/>
<organism evidence="3 4">
    <name type="scientific">Ekhidna lutea</name>
    <dbReference type="NCBI Taxonomy" id="447679"/>
    <lineage>
        <taxon>Bacteria</taxon>
        <taxon>Pseudomonadati</taxon>
        <taxon>Bacteroidota</taxon>
        <taxon>Cytophagia</taxon>
        <taxon>Cytophagales</taxon>
        <taxon>Reichenbachiellaceae</taxon>
        <taxon>Ekhidna</taxon>
    </lineage>
</organism>
<evidence type="ECO:0000256" key="1">
    <source>
        <dbReference type="SAM" id="MobiDB-lite"/>
    </source>
</evidence>
<feature type="compositionally biased region" description="Acidic residues" evidence="1">
    <location>
        <begin position="99"/>
        <end position="118"/>
    </location>
</feature>
<keyword evidence="2" id="KW-0812">Transmembrane</keyword>
<evidence type="ECO:0000313" key="4">
    <source>
        <dbReference type="Proteomes" id="UP000198393"/>
    </source>
</evidence>